<evidence type="ECO:0000313" key="3">
    <source>
        <dbReference type="EMBL" id="KZT68328.1"/>
    </source>
</evidence>
<dbReference type="AlphaFoldDB" id="A0A165PKW9"/>
<dbReference type="InterPro" id="IPR043837">
    <property type="entry name" value="Mtf2-like_C"/>
</dbReference>
<dbReference type="Pfam" id="PF19189">
    <property type="entry name" value="Mtf2"/>
    <property type="match status" value="1"/>
</dbReference>
<feature type="region of interest" description="Disordered" evidence="1">
    <location>
        <begin position="58"/>
        <end position="90"/>
    </location>
</feature>
<dbReference type="OrthoDB" id="2444174at2759"/>
<protein>
    <recommendedName>
        <fullName evidence="2">Mtf2-like C-terminal domain-containing protein</fullName>
    </recommendedName>
</protein>
<dbReference type="STRING" id="1314783.A0A165PKW9"/>
<keyword evidence="4" id="KW-1185">Reference proteome</keyword>
<accession>A0A165PKW9</accession>
<dbReference type="PANTHER" id="PTHR39468:SF1">
    <property type="entry name" value="MTF2-LIKE C-TERMINAL DOMAIN-CONTAINING PROTEIN"/>
    <property type="match status" value="1"/>
</dbReference>
<dbReference type="GO" id="GO:0005739">
    <property type="term" value="C:mitochondrion"/>
    <property type="evidence" value="ECO:0007669"/>
    <property type="project" value="InterPro"/>
</dbReference>
<evidence type="ECO:0000313" key="4">
    <source>
        <dbReference type="Proteomes" id="UP000076727"/>
    </source>
</evidence>
<sequence>MLAKKCLKRVKLQHPTSSVHSCLCSRRLYWSSKAGNAGKPRNTSIFSEEESPWDKVFENIEDDPPAPHPGVARRHQSSPGLPTRSPRKQAMTAREINAFDQMFKIIFNSVSQSSGKDSKRPASNFNALLPTSVGIGRARSPEMSDIFGKLRRQSKHLRWTSEADEELDKKREAMELCDSDQQLLDWAMREVFDESKRYEENARKASEDPSASKEPVLLQPRSYPHMISILMRTFRDKYGDPHLALSIFDHARHLSVASFVFGCTTPAYNELIETRWRCFRDLRGVCDALEEMRVNGVEMDNRTRSLAETIRREVGERNMWQEESTIGSGEVWDMVARIEQLVARPIRARKPTKPDKKKGWSRVNEHRWSSSNELWKDVALEDSVEDDGWKFDSWHQQPEATVH</sequence>
<organism evidence="3 4">
    <name type="scientific">Daedalea quercina L-15889</name>
    <dbReference type="NCBI Taxonomy" id="1314783"/>
    <lineage>
        <taxon>Eukaryota</taxon>
        <taxon>Fungi</taxon>
        <taxon>Dikarya</taxon>
        <taxon>Basidiomycota</taxon>
        <taxon>Agaricomycotina</taxon>
        <taxon>Agaricomycetes</taxon>
        <taxon>Polyporales</taxon>
        <taxon>Fomitopsis</taxon>
    </lineage>
</organism>
<proteinExistence type="predicted"/>
<evidence type="ECO:0000256" key="1">
    <source>
        <dbReference type="SAM" id="MobiDB-lite"/>
    </source>
</evidence>
<dbReference type="InterPro" id="IPR040009">
    <property type="entry name" value="Mtf2/C5D6.12-like"/>
</dbReference>
<evidence type="ECO:0000259" key="2">
    <source>
        <dbReference type="Pfam" id="PF19189"/>
    </source>
</evidence>
<name>A0A165PKW9_9APHY</name>
<dbReference type="Proteomes" id="UP000076727">
    <property type="component" value="Unassembled WGS sequence"/>
</dbReference>
<feature type="domain" description="Mtf2-like C-terminal" evidence="2">
    <location>
        <begin position="164"/>
        <end position="340"/>
    </location>
</feature>
<dbReference type="PANTHER" id="PTHR39468">
    <property type="entry name" value="CHROMOSOME 7, WHOLE GENOME SHOTGUN SEQUENCE"/>
    <property type="match status" value="1"/>
</dbReference>
<gene>
    <name evidence="3" type="ORF">DAEQUDRAFT_738868</name>
</gene>
<reference evidence="3 4" key="1">
    <citation type="journal article" date="2016" name="Mol. Biol. Evol.">
        <title>Comparative Genomics of Early-Diverging Mushroom-Forming Fungi Provides Insights into the Origins of Lignocellulose Decay Capabilities.</title>
        <authorList>
            <person name="Nagy L.G."/>
            <person name="Riley R."/>
            <person name="Tritt A."/>
            <person name="Adam C."/>
            <person name="Daum C."/>
            <person name="Floudas D."/>
            <person name="Sun H."/>
            <person name="Yadav J.S."/>
            <person name="Pangilinan J."/>
            <person name="Larsson K.H."/>
            <person name="Matsuura K."/>
            <person name="Barry K."/>
            <person name="Labutti K."/>
            <person name="Kuo R."/>
            <person name="Ohm R.A."/>
            <person name="Bhattacharya S.S."/>
            <person name="Shirouzu T."/>
            <person name="Yoshinaga Y."/>
            <person name="Martin F.M."/>
            <person name="Grigoriev I.V."/>
            <person name="Hibbett D.S."/>
        </authorList>
    </citation>
    <scope>NUCLEOTIDE SEQUENCE [LARGE SCALE GENOMIC DNA]</scope>
    <source>
        <strain evidence="3 4">L-15889</strain>
    </source>
</reference>
<dbReference type="EMBL" id="KV429068">
    <property type="protein sequence ID" value="KZT68328.1"/>
    <property type="molecule type" value="Genomic_DNA"/>
</dbReference>